<dbReference type="PANTHER" id="PTHR44943:SF8">
    <property type="entry name" value="TPR REPEAT-CONTAINING PROTEIN MJ0263"/>
    <property type="match status" value="1"/>
</dbReference>
<evidence type="ECO:0000256" key="3">
    <source>
        <dbReference type="PROSITE-ProRule" id="PRU00339"/>
    </source>
</evidence>
<dbReference type="GeneID" id="60926873"/>
<dbReference type="InterPro" id="IPR011990">
    <property type="entry name" value="TPR-like_helical_dom_sf"/>
</dbReference>
<dbReference type="Proteomes" id="UP001217776">
    <property type="component" value="Unassembled WGS sequence"/>
</dbReference>
<gene>
    <name evidence="5" type="ORF">ERS852557_01592</name>
    <name evidence="6" type="ORF">KHY35_16155</name>
    <name evidence="7" type="ORF">PO127_03600</name>
</gene>
<dbReference type="PATRIC" id="fig|818.23.peg.2610"/>
<sequence>MKRVLFSMVLLMAVSLSFAQMKNVKEAKSIASDVKPNFNQAEKLINEAIKNPETKDLPDTWDVAGFIQKRFIEEERDKKGVLKQPFDTLKAYNSILKMFEYYTKCDDLAQVPNEKGKIKNKYRKANASTILVERPNLINGGIQFFNLDKNKEALQFFATYVESASYPMLAEQNLAKTDTLLAQIAYYATLAADRVGDKDAIIKYAPAALDDKDGGKFAMQLMADAYKAKGDTAAWVKSLEEGILKFPGNDYFFANLVDYYTSSNQASKAMEFADRMLSTDANNKLYLYVKAYLYHNMKEYDNAIEFYKKAIAADPEYAEAYSNVGLVYLMKAQDYADKATTDINDPKYAEAQATVKKFYEEAKPFYEKARALKPDQKDLWLQGLYRVYYNLNMGPEFEEIDKMMK</sequence>
<dbReference type="SUPFAM" id="SSF48439">
    <property type="entry name" value="Protein prenylyltransferase"/>
    <property type="match status" value="1"/>
</dbReference>
<dbReference type="InterPro" id="IPR019734">
    <property type="entry name" value="TPR_rpt"/>
</dbReference>
<dbReference type="EMBL" id="JAQNVG010000004">
    <property type="protein sequence ID" value="MDC2234829.1"/>
    <property type="molecule type" value="Genomic_DNA"/>
</dbReference>
<evidence type="ECO:0000313" key="6">
    <source>
        <dbReference type="EMBL" id="MBS5412215.1"/>
    </source>
</evidence>
<accession>C6IG24</accession>
<protein>
    <submittedName>
        <fullName evidence="5 6">Tetratricopeptide repeat</fullName>
    </submittedName>
</protein>
<evidence type="ECO:0000313" key="5">
    <source>
        <dbReference type="EMBL" id="CUP76734.1"/>
    </source>
</evidence>
<accession>A0A0P0EUW5</accession>
<name>A0A0P0EUW5_BACT4</name>
<evidence type="ECO:0000313" key="8">
    <source>
        <dbReference type="Proteomes" id="UP000095541"/>
    </source>
</evidence>
<keyword evidence="4" id="KW-0732">Signal</keyword>
<organism evidence="6 9">
    <name type="scientific">Bacteroides thetaiotaomicron</name>
    <dbReference type="NCBI Taxonomy" id="818"/>
    <lineage>
        <taxon>Bacteria</taxon>
        <taxon>Pseudomonadati</taxon>
        <taxon>Bacteroidota</taxon>
        <taxon>Bacteroidia</taxon>
        <taxon>Bacteroidales</taxon>
        <taxon>Bacteroidaceae</taxon>
        <taxon>Bacteroides</taxon>
    </lineage>
</organism>
<feature type="repeat" description="TPR" evidence="3">
    <location>
        <begin position="284"/>
        <end position="317"/>
    </location>
</feature>
<keyword evidence="2 3" id="KW-0802">TPR repeat</keyword>
<feature type="chain" id="PRO_5002966358" evidence="4">
    <location>
        <begin position="20"/>
        <end position="405"/>
    </location>
</feature>
<dbReference type="EMBL" id="JAGZEE010000024">
    <property type="protein sequence ID" value="MBS5412215.1"/>
    <property type="molecule type" value="Genomic_DNA"/>
</dbReference>
<dbReference type="KEGG" id="btho:Btheta7330_02535"/>
<dbReference type="RefSeq" id="WP_008765728.1">
    <property type="nucleotide sequence ID" value="NZ_BAABXH010000002.1"/>
</dbReference>
<dbReference type="SMART" id="SM00028">
    <property type="entry name" value="TPR"/>
    <property type="match status" value="1"/>
</dbReference>
<dbReference type="InterPro" id="IPR051685">
    <property type="entry name" value="Ycf3/AcsC/BcsC/TPR_MFPF"/>
</dbReference>
<dbReference type="DNASU" id="1073414"/>
<proteinExistence type="predicted"/>
<evidence type="ECO:0000313" key="7">
    <source>
        <dbReference type="EMBL" id="MDC2234829.1"/>
    </source>
</evidence>
<reference evidence="6" key="2">
    <citation type="submission" date="2021-02" db="EMBL/GenBank/DDBJ databases">
        <title>Infant gut strain persistence is associated with maternal origin, phylogeny, and functional potential including surface adhesion and iron acquisition.</title>
        <authorList>
            <person name="Lou Y.C."/>
        </authorList>
    </citation>
    <scope>NUCLEOTIDE SEQUENCE</scope>
    <source>
        <strain evidence="6">L3_082_243G1_dasL3_082_243G1_maxbin2.maxbin.015s ta_sub</strain>
    </source>
</reference>
<dbReference type="Proteomes" id="UP000782901">
    <property type="component" value="Unassembled WGS sequence"/>
</dbReference>
<dbReference type="Proteomes" id="UP000095541">
    <property type="component" value="Unassembled WGS sequence"/>
</dbReference>
<dbReference type="PROSITE" id="PS50005">
    <property type="entry name" value="TPR"/>
    <property type="match status" value="1"/>
</dbReference>
<evidence type="ECO:0000256" key="1">
    <source>
        <dbReference type="ARBA" id="ARBA00022737"/>
    </source>
</evidence>
<dbReference type="AlphaFoldDB" id="A0A0P0EUW5"/>
<dbReference type="Pfam" id="PF13414">
    <property type="entry name" value="TPR_11"/>
    <property type="match status" value="1"/>
</dbReference>
<reference evidence="5 8" key="1">
    <citation type="submission" date="2015-09" db="EMBL/GenBank/DDBJ databases">
        <authorList>
            <consortium name="Pathogen Informatics"/>
        </authorList>
    </citation>
    <scope>NUCLEOTIDE SEQUENCE [LARGE SCALE GENOMIC DNA]</scope>
    <source>
        <strain evidence="5 8">2789STDY5834945</strain>
    </source>
</reference>
<dbReference type="PANTHER" id="PTHR44943">
    <property type="entry name" value="CELLULOSE SYNTHASE OPERON PROTEIN C"/>
    <property type="match status" value="1"/>
</dbReference>
<evidence type="ECO:0000313" key="9">
    <source>
        <dbReference type="Proteomes" id="UP000782901"/>
    </source>
</evidence>
<dbReference type="EMBL" id="CZBI01000002">
    <property type="protein sequence ID" value="CUP76734.1"/>
    <property type="molecule type" value="Genomic_DNA"/>
</dbReference>
<keyword evidence="1" id="KW-0677">Repeat</keyword>
<evidence type="ECO:0000256" key="2">
    <source>
        <dbReference type="ARBA" id="ARBA00022803"/>
    </source>
</evidence>
<reference evidence="7" key="3">
    <citation type="submission" date="2022-10" db="EMBL/GenBank/DDBJ databases">
        <title>Human gut microbiome strain richness.</title>
        <authorList>
            <person name="Chen-Liaw A."/>
        </authorList>
    </citation>
    <scope>NUCLEOTIDE SEQUENCE</scope>
    <source>
        <strain evidence="7">1001283st1_A3_1001283B150304_161114</strain>
    </source>
</reference>
<evidence type="ECO:0000256" key="4">
    <source>
        <dbReference type="SAM" id="SignalP"/>
    </source>
</evidence>
<feature type="signal peptide" evidence="4">
    <location>
        <begin position="1"/>
        <end position="19"/>
    </location>
</feature>
<dbReference type="Gene3D" id="1.25.40.10">
    <property type="entry name" value="Tetratricopeptide repeat domain"/>
    <property type="match status" value="2"/>
</dbReference>